<feature type="transmembrane region" description="Helical" evidence="9">
    <location>
        <begin position="322"/>
        <end position="341"/>
    </location>
</feature>
<feature type="domain" description="SecDF P1 head subdomain" evidence="14">
    <location>
        <begin position="128"/>
        <end position="248"/>
    </location>
</feature>
<dbReference type="Pfam" id="PF21760">
    <property type="entry name" value="SecD_1st"/>
    <property type="match status" value="1"/>
</dbReference>
<dbReference type="RefSeq" id="WP_344598420.1">
    <property type="nucleotide sequence ID" value="NZ_BAAARW010000048.1"/>
</dbReference>
<evidence type="ECO:0000256" key="3">
    <source>
        <dbReference type="ARBA" id="ARBA00022475"/>
    </source>
</evidence>
<sequence length="756" mass="79516">MTRANVVRALLALAILATSLFLALTKPARLGLDLRGGTQMVLETRDSHTVKAGRETTDRAKEVLQRRIDALGVSESSITRSGERRIIIELPDVQDPTRAAQVVGKTAQLTAHPVRTNDGKPKPGERILRDEQGQPILVGPPLLTGDAIGSAKAGIDQQNLGGWFVTIDFRGGGGAAWEKATARAACLAGDDRRIAIVLDGQVISSPGVTQDVRCNVGIAGGSTQITGDFSPAQAKNLAALIQGGSLPVPVHIIEQRVVGPTLGAAAIEASAQAAVIGVLLTGLFIIAVYRLVGALAAVALACYALITYAALVGLGATLTLPGLAGFVLAIGMAIDANVLAFERAREEYAAAPRRGVRTALATGFDRAWSAIADSNITTLLAAGLLFFLASGPVRGFGVTLSIGVLGSLISAMLLSRVLTETALSLRPVARRPRLTGLGATGRVRDWLDRRRPDLMRRRRLWLGISGLAVALAVTGIFARGLNFGVEFTGGRLVDYSTSRPVGIDAARAAVADAGFPRAVVQTSGTDDISVRTEKLTNAEEKSIRDALARQGGQVTKQRDELIGPTLGQELRIKALIALAVALLVQLAYLALRFRWTFAVGTVLAMFHDVVIVTGVFAWLGKPVDGVFLAALLTIIGYSVNDSVVVFDRIRELWGARPKAPFPEVANLGALQTVPRTVNTGMGALFILAALAVLGGESLTDFAIALLIGILVGTYSSVFTATPLAIVLERYAKAPAPRPKRLQRPPERKPGDSGAVV</sequence>
<dbReference type="HAMAP" id="MF_01464_B">
    <property type="entry name" value="SecF_B"/>
    <property type="match status" value="1"/>
</dbReference>
<keyword evidence="3 9" id="KW-1003">Cell membrane</keyword>
<keyword evidence="16" id="KW-1185">Reference proteome</keyword>
<dbReference type="Gene3D" id="3.30.70.3400">
    <property type="match status" value="1"/>
</dbReference>
<feature type="transmembrane region" description="Helical" evidence="9">
    <location>
        <begin position="701"/>
        <end position="727"/>
    </location>
</feature>
<dbReference type="PANTHER" id="PTHR30081:SF1">
    <property type="entry name" value="PROTEIN TRANSLOCASE SUBUNIT SECD"/>
    <property type="match status" value="1"/>
</dbReference>
<comment type="caution">
    <text evidence="9">Lacks conserved residue(s) required for the propagation of feature annotation.</text>
</comment>
<feature type="transmembrane region" description="Helical" evidence="9">
    <location>
        <begin position="296"/>
        <end position="316"/>
    </location>
</feature>
<dbReference type="NCBIfam" id="TIGR01129">
    <property type="entry name" value="secD"/>
    <property type="match status" value="1"/>
</dbReference>
<evidence type="ECO:0000256" key="1">
    <source>
        <dbReference type="ARBA" id="ARBA00004651"/>
    </source>
</evidence>
<comment type="function">
    <text evidence="9">Part of the Sec protein translocase complex. Interacts with the SecYEG preprotein conducting channel. SecDF uses the proton motive force (PMF) to complete protein translocation after the ATP-dependent function of SecA.</text>
</comment>
<feature type="transmembrane region" description="Helical" evidence="9">
    <location>
        <begin position="572"/>
        <end position="591"/>
    </location>
</feature>
<evidence type="ECO:0000256" key="2">
    <source>
        <dbReference type="ARBA" id="ARBA00022448"/>
    </source>
</evidence>
<feature type="transmembrane region" description="Helical" evidence="9">
    <location>
        <begin position="625"/>
        <end position="646"/>
    </location>
</feature>
<comment type="subcellular location">
    <subcellularLocation>
        <location evidence="1 9">Cell membrane</location>
        <topology evidence="1 9">Multi-pass membrane protein</topology>
    </subcellularLocation>
</comment>
<evidence type="ECO:0000256" key="5">
    <source>
        <dbReference type="ARBA" id="ARBA00022927"/>
    </source>
</evidence>
<evidence type="ECO:0000313" key="16">
    <source>
        <dbReference type="Proteomes" id="UP001501231"/>
    </source>
</evidence>
<comment type="similarity">
    <text evidence="10">Belongs to the SecD/SecF family. SecF subfamily.</text>
</comment>
<evidence type="ECO:0000256" key="7">
    <source>
        <dbReference type="ARBA" id="ARBA00023010"/>
    </source>
</evidence>
<comment type="similarity">
    <text evidence="9">Belongs to the SecD/SecF family. SecD subfamily.</text>
</comment>
<dbReference type="InterPro" id="IPR022813">
    <property type="entry name" value="SecD/SecF_arch_bac"/>
</dbReference>
<keyword evidence="2 9" id="KW-0813">Transport</keyword>
<feature type="transmembrane region" description="Helical" evidence="9">
    <location>
        <begin position="677"/>
        <end position="695"/>
    </location>
</feature>
<dbReference type="InterPro" id="IPR005791">
    <property type="entry name" value="SecD"/>
</dbReference>
<dbReference type="InterPro" id="IPR048634">
    <property type="entry name" value="SecD_SecF_C"/>
</dbReference>
<feature type="transmembrane region" description="Helical" evidence="9">
    <location>
        <begin position="269"/>
        <end position="289"/>
    </location>
</feature>
<feature type="domain" description="Protein export membrane protein SecD/SecF C-terminal" evidence="12">
    <location>
        <begin position="546"/>
        <end position="728"/>
    </location>
</feature>
<feature type="transmembrane region" description="Helical" evidence="9">
    <location>
        <begin position="460"/>
        <end position="478"/>
    </location>
</feature>
<dbReference type="HAMAP" id="MF_01463_B">
    <property type="entry name" value="SecD_B"/>
    <property type="match status" value="1"/>
</dbReference>
<dbReference type="SUPFAM" id="SSF82866">
    <property type="entry name" value="Multidrug efflux transporter AcrB transmembrane domain"/>
    <property type="match status" value="2"/>
</dbReference>
<evidence type="ECO:0000256" key="10">
    <source>
        <dbReference type="HAMAP-Rule" id="MF_01464"/>
    </source>
</evidence>
<dbReference type="Pfam" id="PF07549">
    <property type="entry name" value="Sec_GG"/>
    <property type="match status" value="2"/>
</dbReference>
<dbReference type="PANTHER" id="PTHR30081">
    <property type="entry name" value="PROTEIN-EXPORT MEMBRANE PROTEIN SEC"/>
    <property type="match status" value="1"/>
</dbReference>
<gene>
    <name evidence="15" type="primary">secD_2</name>
    <name evidence="9" type="synonym">secD</name>
    <name evidence="10" type="synonym">secF</name>
    <name evidence="15" type="ORF">GCM10010191_93310</name>
</gene>
<keyword evidence="5 9" id="KW-0653">Protein transport</keyword>
<evidence type="ECO:0000259" key="13">
    <source>
        <dbReference type="Pfam" id="PF21760"/>
    </source>
</evidence>
<feature type="domain" description="Protein translocase subunit SecDF P1" evidence="13">
    <location>
        <begin position="58"/>
        <end position="115"/>
    </location>
</feature>
<feature type="domain" description="Protein export membrane protein SecD/SecF C-terminal" evidence="12">
    <location>
        <begin position="251"/>
        <end position="416"/>
    </location>
</feature>
<dbReference type="NCBIfam" id="NF009583">
    <property type="entry name" value="PRK13024.1-3"/>
    <property type="match status" value="1"/>
</dbReference>
<accession>A0ABP5XLQ2</accession>
<feature type="region of interest" description="Disordered" evidence="11">
    <location>
        <begin position="736"/>
        <end position="756"/>
    </location>
</feature>
<proteinExistence type="inferred from homology"/>
<feature type="transmembrane region" description="Helical" evidence="9">
    <location>
        <begin position="598"/>
        <end position="619"/>
    </location>
</feature>
<comment type="subunit">
    <text evidence="10">Forms a complex with SecD. Part of the essential Sec protein translocation apparatus which comprises SecA, SecYEG and auxiliary proteins SecDF. Other proteins may also be involved.</text>
</comment>
<dbReference type="NCBIfam" id="TIGR00916">
    <property type="entry name" value="2A0604s01"/>
    <property type="match status" value="2"/>
</dbReference>
<keyword evidence="4 9" id="KW-0812">Transmembrane</keyword>
<feature type="transmembrane region" description="Helical" evidence="9">
    <location>
        <begin position="395"/>
        <end position="414"/>
    </location>
</feature>
<dbReference type="Pfam" id="PF22599">
    <property type="entry name" value="SecDF_P1_head"/>
    <property type="match status" value="1"/>
</dbReference>
<dbReference type="Gene3D" id="3.30.1360.200">
    <property type="match status" value="1"/>
</dbReference>
<keyword evidence="8 9" id="KW-0472">Membrane</keyword>
<dbReference type="InterPro" id="IPR022645">
    <property type="entry name" value="SecD/SecF_bac"/>
</dbReference>
<dbReference type="InterPro" id="IPR005665">
    <property type="entry name" value="SecF_bac"/>
</dbReference>
<evidence type="ECO:0000256" key="6">
    <source>
        <dbReference type="ARBA" id="ARBA00022989"/>
    </source>
</evidence>
<dbReference type="PRINTS" id="PR01755">
    <property type="entry name" value="SECFTRNLCASE"/>
</dbReference>
<dbReference type="InterPro" id="IPR054384">
    <property type="entry name" value="SecDF_P1_head"/>
</dbReference>
<evidence type="ECO:0000256" key="11">
    <source>
        <dbReference type="SAM" id="MobiDB-lite"/>
    </source>
</evidence>
<evidence type="ECO:0000256" key="9">
    <source>
        <dbReference type="HAMAP-Rule" id="MF_01463"/>
    </source>
</evidence>
<dbReference type="NCBIfam" id="TIGR00966">
    <property type="entry name" value="transloc_SecF"/>
    <property type="match status" value="1"/>
</dbReference>
<evidence type="ECO:0000259" key="14">
    <source>
        <dbReference type="Pfam" id="PF22599"/>
    </source>
</evidence>
<evidence type="ECO:0000256" key="8">
    <source>
        <dbReference type="ARBA" id="ARBA00023136"/>
    </source>
</evidence>
<dbReference type="Gene3D" id="1.20.1640.10">
    <property type="entry name" value="Multidrug efflux transporter AcrB transmembrane domain"/>
    <property type="match status" value="2"/>
</dbReference>
<evidence type="ECO:0000259" key="12">
    <source>
        <dbReference type="Pfam" id="PF02355"/>
    </source>
</evidence>
<dbReference type="Pfam" id="PF02355">
    <property type="entry name" value="SecD_SecF_C"/>
    <property type="match status" value="2"/>
</dbReference>
<dbReference type="InterPro" id="IPR048631">
    <property type="entry name" value="SecD_1st"/>
</dbReference>
<protein>
    <recommendedName>
        <fullName evidence="9 10">Multifunctional fusion protein</fullName>
    </recommendedName>
    <domain>
        <recommendedName>
            <fullName evidence="9">Protein translocase subunit SecD</fullName>
        </recommendedName>
    </domain>
    <domain>
        <recommendedName>
            <fullName evidence="10">Protein-export membrane protein SecF</fullName>
        </recommendedName>
    </domain>
</protein>
<dbReference type="InterPro" id="IPR022646">
    <property type="entry name" value="SecD/SecF_CS"/>
</dbReference>
<evidence type="ECO:0000313" key="15">
    <source>
        <dbReference type="EMBL" id="GAA2458654.1"/>
    </source>
</evidence>
<keyword evidence="6 9" id="KW-1133">Transmembrane helix</keyword>
<feature type="transmembrane region" description="Helical" evidence="9">
    <location>
        <begin position="367"/>
        <end position="389"/>
    </location>
</feature>
<reference evidence="16" key="1">
    <citation type="journal article" date="2019" name="Int. J. Syst. Evol. Microbiol.">
        <title>The Global Catalogue of Microorganisms (GCM) 10K type strain sequencing project: providing services to taxonomists for standard genome sequencing and annotation.</title>
        <authorList>
            <consortium name="The Broad Institute Genomics Platform"/>
            <consortium name="The Broad Institute Genome Sequencing Center for Infectious Disease"/>
            <person name="Wu L."/>
            <person name="Ma J."/>
        </authorList>
    </citation>
    <scope>NUCLEOTIDE SEQUENCE [LARGE SCALE GENOMIC DNA]</scope>
    <source>
        <strain evidence="16">JCM 3325</strain>
    </source>
</reference>
<name>A0ABP5XLQ2_9ACTN</name>
<dbReference type="EMBL" id="BAAARW010000048">
    <property type="protein sequence ID" value="GAA2458654.1"/>
    <property type="molecule type" value="Genomic_DNA"/>
</dbReference>
<dbReference type="Proteomes" id="UP001501231">
    <property type="component" value="Unassembled WGS sequence"/>
</dbReference>
<evidence type="ECO:0000256" key="4">
    <source>
        <dbReference type="ARBA" id="ARBA00022692"/>
    </source>
</evidence>
<comment type="subunit">
    <text evidence="9">Forms a complex with SecF. Part of the essential Sec protein translocation apparatus which comprises SecA, SecYEG and auxiliary proteins SecDF. Other proteins may also be involved.</text>
</comment>
<keyword evidence="7 9" id="KW-0811">Translocation</keyword>
<organism evidence="15 16">
    <name type="scientific">Actinomadura vinacea</name>
    <dbReference type="NCBI Taxonomy" id="115336"/>
    <lineage>
        <taxon>Bacteria</taxon>
        <taxon>Bacillati</taxon>
        <taxon>Actinomycetota</taxon>
        <taxon>Actinomycetes</taxon>
        <taxon>Streptosporangiales</taxon>
        <taxon>Thermomonosporaceae</taxon>
        <taxon>Actinomadura</taxon>
    </lineage>
</organism>
<dbReference type="InterPro" id="IPR055344">
    <property type="entry name" value="SecD_SecF_C_bact"/>
</dbReference>
<comment type="caution">
    <text evidence="15">The sequence shown here is derived from an EMBL/GenBank/DDBJ whole genome shotgun (WGS) entry which is preliminary data.</text>
</comment>